<dbReference type="Proteomes" id="UP000199695">
    <property type="component" value="Unassembled WGS sequence"/>
</dbReference>
<gene>
    <name evidence="2" type="ORF">SAMN05444955_12062</name>
</gene>
<keyword evidence="1" id="KW-0812">Transmembrane</keyword>
<evidence type="ECO:0000256" key="1">
    <source>
        <dbReference type="SAM" id="Phobius"/>
    </source>
</evidence>
<evidence type="ECO:0000313" key="3">
    <source>
        <dbReference type="Proteomes" id="UP000199695"/>
    </source>
</evidence>
<accession>A0A1H8J1J1</accession>
<feature type="transmembrane region" description="Helical" evidence="1">
    <location>
        <begin position="52"/>
        <end position="71"/>
    </location>
</feature>
<evidence type="ECO:0008006" key="4">
    <source>
        <dbReference type="Google" id="ProtNLM"/>
    </source>
</evidence>
<name>A0A1H8J1J1_9BACL</name>
<keyword evidence="3" id="KW-1185">Reference proteome</keyword>
<keyword evidence="1" id="KW-0472">Membrane</keyword>
<sequence length="124" mass="14642">MHGVSPSVWHELTLYVFILYLCYSLMVFFIGKQIYKKQREEDKAVTIRLGMVCLFLPLLGPLISWVTVLLTKRPLLRLQKQEDEEEWTFVHSFDTMLSWKETKERHGSDSFIHSLITGTLDKHK</sequence>
<reference evidence="2 3" key="1">
    <citation type="submission" date="2016-10" db="EMBL/GenBank/DDBJ databases">
        <authorList>
            <person name="de Groot N.N."/>
        </authorList>
    </citation>
    <scope>NUCLEOTIDE SEQUENCE [LARGE SCALE GENOMIC DNA]</scope>
    <source>
        <strain evidence="2 3">DSM 46701</strain>
    </source>
</reference>
<proteinExistence type="predicted"/>
<dbReference type="AlphaFoldDB" id="A0A1H8J1J1"/>
<protein>
    <recommendedName>
        <fullName evidence="4">Phospholipase_D-nuclease N-terminal</fullName>
    </recommendedName>
</protein>
<evidence type="ECO:0000313" key="2">
    <source>
        <dbReference type="EMBL" id="SEN74156.1"/>
    </source>
</evidence>
<dbReference type="EMBL" id="FOCQ01000020">
    <property type="protein sequence ID" value="SEN74156.1"/>
    <property type="molecule type" value="Genomic_DNA"/>
</dbReference>
<feature type="transmembrane region" description="Helical" evidence="1">
    <location>
        <begin position="12"/>
        <end position="31"/>
    </location>
</feature>
<organism evidence="2 3">
    <name type="scientific">Lihuaxuella thermophila</name>
    <dbReference type="NCBI Taxonomy" id="1173111"/>
    <lineage>
        <taxon>Bacteria</taxon>
        <taxon>Bacillati</taxon>
        <taxon>Bacillota</taxon>
        <taxon>Bacilli</taxon>
        <taxon>Bacillales</taxon>
        <taxon>Thermoactinomycetaceae</taxon>
        <taxon>Lihuaxuella</taxon>
    </lineage>
</organism>
<keyword evidence="1" id="KW-1133">Transmembrane helix</keyword>